<proteinExistence type="predicted"/>
<evidence type="ECO:0000313" key="1">
    <source>
        <dbReference type="EMBL" id="DAF46793.1"/>
    </source>
</evidence>
<protein>
    <submittedName>
        <fullName evidence="1">Uncharacterized protein</fullName>
    </submittedName>
</protein>
<organism evidence="1">
    <name type="scientific">Siphoviridae sp. ctj0M16</name>
    <dbReference type="NCBI Taxonomy" id="2827918"/>
    <lineage>
        <taxon>Viruses</taxon>
        <taxon>Duplodnaviria</taxon>
        <taxon>Heunggongvirae</taxon>
        <taxon>Uroviricota</taxon>
        <taxon>Caudoviricetes</taxon>
    </lineage>
</organism>
<dbReference type="EMBL" id="BK032544">
    <property type="protein sequence ID" value="DAF46793.1"/>
    <property type="molecule type" value="Genomic_DNA"/>
</dbReference>
<reference evidence="1" key="1">
    <citation type="journal article" date="2021" name="Proc. Natl. Acad. Sci. U.S.A.">
        <title>A Catalog of Tens of Thousands of Viruses from Human Metagenomes Reveals Hidden Associations with Chronic Diseases.</title>
        <authorList>
            <person name="Tisza M.J."/>
            <person name="Buck C.B."/>
        </authorList>
    </citation>
    <scope>NUCLEOTIDE SEQUENCE</scope>
    <source>
        <strain evidence="1">Ctj0M16</strain>
    </source>
</reference>
<accession>A0A8S5S775</accession>
<name>A0A8S5S775_9CAUD</name>
<sequence length="31" mass="3642">MCRAYIRLLLKKARHKAEPSCAIWTSPDQVR</sequence>